<organism evidence="2 3">
    <name type="scientific">Torulaspora globosa</name>
    <dbReference type="NCBI Taxonomy" id="48254"/>
    <lineage>
        <taxon>Eukaryota</taxon>
        <taxon>Fungi</taxon>
        <taxon>Dikarya</taxon>
        <taxon>Ascomycota</taxon>
        <taxon>Saccharomycotina</taxon>
        <taxon>Saccharomycetes</taxon>
        <taxon>Saccharomycetales</taxon>
        <taxon>Saccharomycetaceae</taxon>
        <taxon>Torulaspora</taxon>
    </lineage>
</organism>
<evidence type="ECO:0000313" key="3">
    <source>
        <dbReference type="Proteomes" id="UP000515788"/>
    </source>
</evidence>
<feature type="compositionally biased region" description="Low complexity" evidence="1">
    <location>
        <begin position="1"/>
        <end position="13"/>
    </location>
</feature>
<dbReference type="GeneID" id="59323427"/>
<evidence type="ECO:0000313" key="2">
    <source>
        <dbReference type="EMBL" id="QLL30330.1"/>
    </source>
</evidence>
<gene>
    <name evidence="2" type="ORF">HG536_0A01470</name>
</gene>
<dbReference type="OrthoDB" id="10481842at2759"/>
<keyword evidence="3" id="KW-1185">Reference proteome</keyword>
<dbReference type="EMBL" id="CP059246">
    <property type="protein sequence ID" value="QLL30330.1"/>
    <property type="molecule type" value="Genomic_DNA"/>
</dbReference>
<evidence type="ECO:0000256" key="1">
    <source>
        <dbReference type="SAM" id="MobiDB-lite"/>
    </source>
</evidence>
<dbReference type="RefSeq" id="XP_037137005.1">
    <property type="nucleotide sequence ID" value="XM_037281110.1"/>
</dbReference>
<proteinExistence type="predicted"/>
<dbReference type="AlphaFoldDB" id="A0A7G3Z9Z4"/>
<accession>A0A7G3Z9Z4</accession>
<reference evidence="2 3" key="1">
    <citation type="submission" date="2020-06" db="EMBL/GenBank/DDBJ databases">
        <title>The yeast mating-type switching endonuclease HO is a domesticated member of an unorthodox homing genetic element family.</title>
        <authorList>
            <person name="Coughlan A.Y."/>
            <person name="Lombardi L."/>
            <person name="Braun-Galleani S."/>
            <person name="Martos A.R."/>
            <person name="Galeote V."/>
            <person name="Bigey F."/>
            <person name="Dequin S."/>
            <person name="Byrne K.P."/>
            <person name="Wolfe K.H."/>
        </authorList>
    </citation>
    <scope>NUCLEOTIDE SEQUENCE [LARGE SCALE GENOMIC DNA]</scope>
    <source>
        <strain evidence="2 3">CBS764</strain>
    </source>
</reference>
<name>A0A7G3Z9Z4_9SACH</name>
<feature type="region of interest" description="Disordered" evidence="1">
    <location>
        <begin position="1"/>
        <end position="85"/>
    </location>
</feature>
<dbReference type="KEGG" id="tgb:HG536_0A01470"/>
<dbReference type="Proteomes" id="UP000515788">
    <property type="component" value="Chromosome 1"/>
</dbReference>
<sequence length="125" mass="13549">MSSSESDSGETISNKQNDVPAELNFQDKPSNKVFETVTEGRAAPGKKSRNPKEGRVSKPKRTVARSSQPRNAHRQRESRLIATPTAQQIAKDANSFYRGALLGSFLGATLTTVVTNLVAKAFQTS</sequence>
<protein>
    <submittedName>
        <fullName evidence="2">Uncharacterized protein</fullName>
    </submittedName>
</protein>